<dbReference type="STRING" id="662367.SAMN05216167_101608"/>
<dbReference type="AlphaFoldDB" id="A0A1I1H2C2"/>
<accession>A0A1I1H2C2</accession>
<feature type="region of interest" description="Disordered" evidence="1">
    <location>
        <begin position="92"/>
        <end position="111"/>
    </location>
</feature>
<name>A0A1I1H2C2_9BACT</name>
<keyword evidence="4" id="KW-1185">Reference proteome</keyword>
<dbReference type="RefSeq" id="WP_093822951.1">
    <property type="nucleotide sequence ID" value="NZ_FOLQ01000001.1"/>
</dbReference>
<keyword evidence="2" id="KW-1133">Transmembrane helix</keyword>
<evidence type="ECO:0000313" key="4">
    <source>
        <dbReference type="Proteomes" id="UP000198598"/>
    </source>
</evidence>
<feature type="transmembrane region" description="Helical" evidence="2">
    <location>
        <begin position="124"/>
        <end position="145"/>
    </location>
</feature>
<evidence type="ECO:0000256" key="2">
    <source>
        <dbReference type="SAM" id="Phobius"/>
    </source>
</evidence>
<proteinExistence type="predicted"/>
<protein>
    <submittedName>
        <fullName evidence="3">Uncharacterized protein</fullName>
    </submittedName>
</protein>
<keyword evidence="2" id="KW-0812">Transmembrane</keyword>
<evidence type="ECO:0000256" key="1">
    <source>
        <dbReference type="SAM" id="MobiDB-lite"/>
    </source>
</evidence>
<organism evidence="3 4">
    <name type="scientific">Spirosoma endophyticum</name>
    <dbReference type="NCBI Taxonomy" id="662367"/>
    <lineage>
        <taxon>Bacteria</taxon>
        <taxon>Pseudomonadati</taxon>
        <taxon>Bacteroidota</taxon>
        <taxon>Cytophagia</taxon>
        <taxon>Cytophagales</taxon>
        <taxon>Cytophagaceae</taxon>
        <taxon>Spirosoma</taxon>
    </lineage>
</organism>
<dbReference type="OrthoDB" id="639802at2"/>
<dbReference type="Proteomes" id="UP000198598">
    <property type="component" value="Unassembled WGS sequence"/>
</dbReference>
<evidence type="ECO:0000313" key="3">
    <source>
        <dbReference type="EMBL" id="SFC18064.1"/>
    </source>
</evidence>
<reference evidence="3 4" key="1">
    <citation type="submission" date="2016-10" db="EMBL/GenBank/DDBJ databases">
        <authorList>
            <person name="de Groot N.N."/>
        </authorList>
    </citation>
    <scope>NUCLEOTIDE SEQUENCE [LARGE SCALE GENOMIC DNA]</scope>
    <source>
        <strain evidence="3 4">DSM 26130</strain>
    </source>
</reference>
<sequence>MITQQEDRELIRCRRLIEEKVGWGRSDSWATQDFERLSERIAEQTGVSLSVTTLKRVWGRVKYESAPTATTLTTLVQFVGYENWPHFKRLSQPEPTAKESASDIADPLTSEPVRSEHRSTLKRWWLGAGLLVGLAGVSVFFLNYVKRAPLSPEDFSFSSQYVTNSIPNSVVFHYDATASPTDSVFIQQSWDPRRRQAVPKNGHEHTSIYYHPGYFRAKLVVGDQIIREHDLLIPSDGWHVAIMQEPVPVYVMPNEVIRNGVLSLPVATIQQHNIPMQPQPPTVRYRYVREFKNLRDDNFTLKTRLKSDVKQGSSVCQNVTITILCKNEIFSIPLSAKGCIGNLQLYLAGHSAEAKTMDLSAFGTDLSKWTDLRCDVRNGHAQLFVDGKKAYETRIPTATQDIIGISYDFEGTGSVDFVRFLQPDGTVAFEDKFDSSTKNTSHFLPAKIKTE</sequence>
<dbReference type="EMBL" id="FOLQ01000001">
    <property type="protein sequence ID" value="SFC18064.1"/>
    <property type="molecule type" value="Genomic_DNA"/>
</dbReference>
<keyword evidence="2" id="KW-0472">Membrane</keyword>
<gene>
    <name evidence="3" type="ORF">SAMN05216167_101608</name>
</gene>